<sequence length="414" mass="45772">MSLFYKGILSNGMRLVVEEISSVRSVSLGVWVNSGSRDETPATNGMSHFIEHMMFKGTNKLSARQIAELFDGIGGQVNAFTSKEYTCYYAKVLDEHFKLALETLADMLLNSKLAPEELAKERKVIIEEIKMYEDTPDDQVHDLLAATMYPDHTLGYTILGPESNLLAFTREDMVSYLSSHYTPDNLVLAVAGNVKADEVHRAAEQYFSPLGGKRVSDPQVAPVFQANKQVRRKATEQAHICLATQGYAFDDPAVYSLILLNNIVGGSSSSRLFQEIREERGMAYSVYSFYSSYRDGGTFGVYTGTSPIQAQEAVNLIGEILADLATNGITNEELRKAKDQVKGSLMLSLESTSSRMSRLGKNELLLGKQITLDETVRRITEVTLEDINAVAKRVCQGPMAMSAIGPFEDLKKPN</sequence>
<gene>
    <name evidence="5" type="ORF">ACFO8Q_15950</name>
</gene>
<dbReference type="Pfam" id="PF00675">
    <property type="entry name" value="Peptidase_M16"/>
    <property type="match status" value="1"/>
</dbReference>
<comment type="similarity">
    <text evidence="1 2">Belongs to the peptidase M16 family.</text>
</comment>
<dbReference type="InterPro" id="IPR050361">
    <property type="entry name" value="MPP/UQCRC_Complex"/>
</dbReference>
<accession>A0ABV9Q447</accession>
<dbReference type="PROSITE" id="PS00143">
    <property type="entry name" value="INSULINASE"/>
    <property type="match status" value="1"/>
</dbReference>
<proteinExistence type="inferred from homology"/>
<dbReference type="InterPro" id="IPR001431">
    <property type="entry name" value="Pept_M16_Zn_BS"/>
</dbReference>
<keyword evidence="6" id="KW-1185">Reference proteome</keyword>
<dbReference type="Proteomes" id="UP001596002">
    <property type="component" value="Unassembled WGS sequence"/>
</dbReference>
<evidence type="ECO:0000256" key="1">
    <source>
        <dbReference type="ARBA" id="ARBA00007261"/>
    </source>
</evidence>
<dbReference type="InterPro" id="IPR011249">
    <property type="entry name" value="Metalloenz_LuxS/M16"/>
</dbReference>
<dbReference type="InterPro" id="IPR007863">
    <property type="entry name" value="Peptidase_M16_C"/>
</dbReference>
<comment type="caution">
    <text evidence="5">The sequence shown here is derived from an EMBL/GenBank/DDBJ whole genome shotgun (WGS) entry which is preliminary data.</text>
</comment>
<dbReference type="InterPro" id="IPR011765">
    <property type="entry name" value="Pept_M16_N"/>
</dbReference>
<feature type="domain" description="Peptidase M16 C-terminal" evidence="4">
    <location>
        <begin position="168"/>
        <end position="340"/>
    </location>
</feature>
<evidence type="ECO:0000256" key="2">
    <source>
        <dbReference type="RuleBase" id="RU004447"/>
    </source>
</evidence>
<dbReference type="PANTHER" id="PTHR11851:SF49">
    <property type="entry name" value="MITOCHONDRIAL-PROCESSING PEPTIDASE SUBUNIT ALPHA"/>
    <property type="match status" value="1"/>
</dbReference>
<organism evidence="5 6">
    <name type="scientific">Effusibacillus consociatus</name>
    <dbReference type="NCBI Taxonomy" id="1117041"/>
    <lineage>
        <taxon>Bacteria</taxon>
        <taxon>Bacillati</taxon>
        <taxon>Bacillota</taxon>
        <taxon>Bacilli</taxon>
        <taxon>Bacillales</taxon>
        <taxon>Alicyclobacillaceae</taxon>
        <taxon>Effusibacillus</taxon>
    </lineage>
</organism>
<dbReference type="PANTHER" id="PTHR11851">
    <property type="entry name" value="METALLOPROTEASE"/>
    <property type="match status" value="1"/>
</dbReference>
<dbReference type="Gene3D" id="3.30.830.10">
    <property type="entry name" value="Metalloenzyme, LuxS/M16 peptidase-like"/>
    <property type="match status" value="2"/>
</dbReference>
<protein>
    <submittedName>
        <fullName evidence="5">M16 family metallopeptidase</fullName>
    </submittedName>
</protein>
<dbReference type="RefSeq" id="WP_380026789.1">
    <property type="nucleotide sequence ID" value="NZ_JBHSHC010000112.1"/>
</dbReference>
<evidence type="ECO:0000313" key="5">
    <source>
        <dbReference type="EMBL" id="MFC4768840.1"/>
    </source>
</evidence>
<evidence type="ECO:0000259" key="4">
    <source>
        <dbReference type="Pfam" id="PF05193"/>
    </source>
</evidence>
<name>A0ABV9Q447_9BACL</name>
<evidence type="ECO:0000259" key="3">
    <source>
        <dbReference type="Pfam" id="PF00675"/>
    </source>
</evidence>
<dbReference type="SUPFAM" id="SSF63411">
    <property type="entry name" value="LuxS/MPP-like metallohydrolase"/>
    <property type="match status" value="2"/>
</dbReference>
<dbReference type="Pfam" id="PF05193">
    <property type="entry name" value="Peptidase_M16_C"/>
    <property type="match status" value="1"/>
</dbReference>
<evidence type="ECO:0000313" key="6">
    <source>
        <dbReference type="Proteomes" id="UP001596002"/>
    </source>
</evidence>
<dbReference type="EMBL" id="JBHSHC010000112">
    <property type="protein sequence ID" value="MFC4768840.1"/>
    <property type="molecule type" value="Genomic_DNA"/>
</dbReference>
<feature type="domain" description="Peptidase M16 N-terminal" evidence="3">
    <location>
        <begin position="16"/>
        <end position="162"/>
    </location>
</feature>
<reference evidence="6" key="1">
    <citation type="journal article" date="2019" name="Int. J. Syst. Evol. Microbiol.">
        <title>The Global Catalogue of Microorganisms (GCM) 10K type strain sequencing project: providing services to taxonomists for standard genome sequencing and annotation.</title>
        <authorList>
            <consortium name="The Broad Institute Genomics Platform"/>
            <consortium name="The Broad Institute Genome Sequencing Center for Infectious Disease"/>
            <person name="Wu L."/>
            <person name="Ma J."/>
        </authorList>
    </citation>
    <scope>NUCLEOTIDE SEQUENCE [LARGE SCALE GENOMIC DNA]</scope>
    <source>
        <strain evidence="6">WYCCWR 12678</strain>
    </source>
</reference>